<evidence type="ECO:0000256" key="1">
    <source>
        <dbReference type="SAM" id="SignalP"/>
    </source>
</evidence>
<sequence length="67" mass="7905">MKALLFIITLFLNIFNCQELKLVDEGELDEEMIMKQVKEWLMTQFMSLNSSNFADENGFSNQFVFDD</sequence>
<protein>
    <submittedName>
        <fullName evidence="2">Uncharacterized protein</fullName>
    </submittedName>
</protein>
<gene>
    <name evidence="2" type="ORF">CAMP_LOCUS12054</name>
</gene>
<feature type="chain" id="PRO_5040345334" evidence="1">
    <location>
        <begin position="20"/>
        <end position="67"/>
    </location>
</feature>
<proteinExistence type="predicted"/>
<organism evidence="2 3">
    <name type="scientific">Caenorhabditis angaria</name>
    <dbReference type="NCBI Taxonomy" id="860376"/>
    <lineage>
        <taxon>Eukaryota</taxon>
        <taxon>Metazoa</taxon>
        <taxon>Ecdysozoa</taxon>
        <taxon>Nematoda</taxon>
        <taxon>Chromadorea</taxon>
        <taxon>Rhabditida</taxon>
        <taxon>Rhabditina</taxon>
        <taxon>Rhabditomorpha</taxon>
        <taxon>Rhabditoidea</taxon>
        <taxon>Rhabditidae</taxon>
        <taxon>Peloderinae</taxon>
        <taxon>Caenorhabditis</taxon>
    </lineage>
</organism>
<keyword evidence="3" id="KW-1185">Reference proteome</keyword>
<name>A0A9P1IQM3_9PELO</name>
<accession>A0A9P1IQM3</accession>
<evidence type="ECO:0000313" key="2">
    <source>
        <dbReference type="EMBL" id="CAI5449417.1"/>
    </source>
</evidence>
<dbReference type="Proteomes" id="UP001152747">
    <property type="component" value="Unassembled WGS sequence"/>
</dbReference>
<dbReference type="AlphaFoldDB" id="A0A9P1IQM3"/>
<keyword evidence="1" id="KW-0732">Signal</keyword>
<feature type="signal peptide" evidence="1">
    <location>
        <begin position="1"/>
        <end position="19"/>
    </location>
</feature>
<comment type="caution">
    <text evidence="2">The sequence shown here is derived from an EMBL/GenBank/DDBJ whole genome shotgun (WGS) entry which is preliminary data.</text>
</comment>
<reference evidence="2" key="1">
    <citation type="submission" date="2022-11" db="EMBL/GenBank/DDBJ databases">
        <authorList>
            <person name="Kikuchi T."/>
        </authorList>
    </citation>
    <scope>NUCLEOTIDE SEQUENCE</scope>
    <source>
        <strain evidence="2">PS1010</strain>
    </source>
</reference>
<dbReference type="EMBL" id="CANHGI010000004">
    <property type="protein sequence ID" value="CAI5449417.1"/>
    <property type="molecule type" value="Genomic_DNA"/>
</dbReference>
<evidence type="ECO:0000313" key="3">
    <source>
        <dbReference type="Proteomes" id="UP001152747"/>
    </source>
</evidence>